<sequence length="272" mass="33390">MDNSMPIIRKKRNSTDQTLENGYPIPPMINSERFIANLQKITLMDILVQFIRDSENKSITEILRSIFEIADKNIEVQDKSKGDLRNNNNNYRDYQKFESNDEQNKKYWKHCSDQKNSKQKDFRGNYRDNERRNSNEKSYYSDKYDRNEKYDKYVNNDNEERYNRYNRNNNYDRNDKQDRYDKMNNYERYDKNEKQWKYDKNERNERNDKYNKYDKGDNDQQNKERRQNNENEKETKGINRDWVIKVPEVIIKDDLFQDNQSQAPFLSITSPK</sequence>
<feature type="compositionally biased region" description="Basic and acidic residues" evidence="1">
    <location>
        <begin position="170"/>
        <end position="239"/>
    </location>
</feature>
<proteinExistence type="predicted"/>
<protein>
    <submittedName>
        <fullName evidence="2">Uncharacterized protein</fullName>
    </submittedName>
</protein>
<dbReference type="Proteomes" id="UP000692954">
    <property type="component" value="Unassembled WGS sequence"/>
</dbReference>
<dbReference type="AlphaFoldDB" id="A0A8S1NTF3"/>
<gene>
    <name evidence="2" type="ORF">PSON_ATCC_30995.1.T0550244</name>
</gene>
<name>A0A8S1NTF3_9CILI</name>
<keyword evidence="3" id="KW-1185">Reference proteome</keyword>
<evidence type="ECO:0000313" key="3">
    <source>
        <dbReference type="Proteomes" id="UP000692954"/>
    </source>
</evidence>
<feature type="compositionally biased region" description="Basic and acidic residues" evidence="1">
    <location>
        <begin position="93"/>
        <end position="163"/>
    </location>
</feature>
<organism evidence="2 3">
    <name type="scientific">Paramecium sonneborni</name>
    <dbReference type="NCBI Taxonomy" id="65129"/>
    <lineage>
        <taxon>Eukaryota</taxon>
        <taxon>Sar</taxon>
        <taxon>Alveolata</taxon>
        <taxon>Ciliophora</taxon>
        <taxon>Intramacronucleata</taxon>
        <taxon>Oligohymenophorea</taxon>
        <taxon>Peniculida</taxon>
        <taxon>Parameciidae</taxon>
        <taxon>Paramecium</taxon>
    </lineage>
</organism>
<evidence type="ECO:0000313" key="2">
    <source>
        <dbReference type="EMBL" id="CAD8090294.1"/>
    </source>
</evidence>
<dbReference type="OrthoDB" id="10325595at2759"/>
<feature type="region of interest" description="Disordered" evidence="1">
    <location>
        <begin position="80"/>
        <end position="239"/>
    </location>
</feature>
<feature type="region of interest" description="Disordered" evidence="1">
    <location>
        <begin position="253"/>
        <end position="272"/>
    </location>
</feature>
<dbReference type="EMBL" id="CAJJDN010000055">
    <property type="protein sequence ID" value="CAD8090294.1"/>
    <property type="molecule type" value="Genomic_DNA"/>
</dbReference>
<accession>A0A8S1NTF3</accession>
<evidence type="ECO:0000256" key="1">
    <source>
        <dbReference type="SAM" id="MobiDB-lite"/>
    </source>
</evidence>
<comment type="caution">
    <text evidence="2">The sequence shown here is derived from an EMBL/GenBank/DDBJ whole genome shotgun (WGS) entry which is preliminary data.</text>
</comment>
<reference evidence="2" key="1">
    <citation type="submission" date="2021-01" db="EMBL/GenBank/DDBJ databases">
        <authorList>
            <consortium name="Genoscope - CEA"/>
            <person name="William W."/>
        </authorList>
    </citation>
    <scope>NUCLEOTIDE SEQUENCE</scope>
</reference>
<feature type="compositionally biased region" description="Polar residues" evidence="1">
    <location>
        <begin position="257"/>
        <end position="272"/>
    </location>
</feature>